<comment type="caution">
    <text evidence="1">The sequence shown here is derived from an EMBL/GenBank/DDBJ whole genome shotgun (WGS) entry which is preliminary data.</text>
</comment>
<reference evidence="1" key="1">
    <citation type="journal article" date="2014" name="Int. J. Syst. Evol. Microbiol.">
        <title>Complete genome sequence of Corynebacterium casei LMG S-19264T (=DSM 44701T), isolated from a smear-ripened cheese.</title>
        <authorList>
            <consortium name="US DOE Joint Genome Institute (JGI-PGF)"/>
            <person name="Walter F."/>
            <person name="Albersmeier A."/>
            <person name="Kalinowski J."/>
            <person name="Ruckert C."/>
        </authorList>
    </citation>
    <scope>NUCLEOTIDE SEQUENCE</scope>
    <source>
        <strain evidence="1">CCM 7905</strain>
    </source>
</reference>
<dbReference type="NCBIfam" id="TIGR04339">
    <property type="entry name" value="PQQ_MSMEG_3727"/>
    <property type="match status" value="1"/>
</dbReference>
<evidence type="ECO:0000313" key="1">
    <source>
        <dbReference type="EMBL" id="GGF99841.1"/>
    </source>
</evidence>
<dbReference type="EMBL" id="BMCU01000001">
    <property type="protein sequence ID" value="GGF99841.1"/>
    <property type="molecule type" value="Genomic_DNA"/>
</dbReference>
<sequence length="159" mass="17123">MTTVIEDDLPQDRVDLLQELGLDAQNRATMGRVVGTGNIAKAKELPDGTMEATVTIVEDTCAWDPAILVLPHGGEIKLTVVNDDTNTHSALFPSNGDSKFLWLMNHSRGTATLNLDGPGYYWYSSPGGNDEGRGLTAAIVVLGDVPPEARLDRPDQPRP</sequence>
<proteinExistence type="predicted"/>
<dbReference type="InterPro" id="IPR027590">
    <property type="entry name" value="PQQ_MSMEG_3727"/>
</dbReference>
<organism evidence="1 2">
    <name type="scientific">Rhodococcoides trifolii</name>
    <dbReference type="NCBI Taxonomy" id="908250"/>
    <lineage>
        <taxon>Bacteria</taxon>
        <taxon>Bacillati</taxon>
        <taxon>Actinomycetota</taxon>
        <taxon>Actinomycetes</taxon>
        <taxon>Mycobacteriales</taxon>
        <taxon>Nocardiaceae</taxon>
        <taxon>Rhodococcoides</taxon>
    </lineage>
</organism>
<dbReference type="Proteomes" id="UP000654257">
    <property type="component" value="Unassembled WGS sequence"/>
</dbReference>
<name>A0A917CWA3_9NOCA</name>
<gene>
    <name evidence="1" type="ORF">GCM10007304_12190</name>
</gene>
<dbReference type="Gene3D" id="2.60.40.420">
    <property type="entry name" value="Cupredoxins - blue copper proteins"/>
    <property type="match status" value="1"/>
</dbReference>
<keyword evidence="2" id="KW-1185">Reference proteome</keyword>
<dbReference type="RefSeq" id="WP_188543741.1">
    <property type="nucleotide sequence ID" value="NZ_BMCU01000001.1"/>
</dbReference>
<dbReference type="Pfam" id="PF23509">
    <property type="entry name" value="MSMEG_3727_PQQ-assoc"/>
    <property type="match status" value="1"/>
</dbReference>
<accession>A0A917CWA3</accession>
<reference evidence="1" key="2">
    <citation type="submission" date="2020-09" db="EMBL/GenBank/DDBJ databases">
        <authorList>
            <person name="Sun Q."/>
            <person name="Sedlacek I."/>
        </authorList>
    </citation>
    <scope>NUCLEOTIDE SEQUENCE</scope>
    <source>
        <strain evidence="1">CCM 7905</strain>
    </source>
</reference>
<evidence type="ECO:0000313" key="2">
    <source>
        <dbReference type="Proteomes" id="UP000654257"/>
    </source>
</evidence>
<dbReference type="AlphaFoldDB" id="A0A917CWA3"/>
<protein>
    <submittedName>
        <fullName evidence="1">Multicopper oxidase</fullName>
    </submittedName>
</protein>
<dbReference type="InterPro" id="IPR008972">
    <property type="entry name" value="Cupredoxin"/>
</dbReference>
<dbReference type="SUPFAM" id="SSF49503">
    <property type="entry name" value="Cupredoxins"/>
    <property type="match status" value="1"/>
</dbReference>